<organism evidence="2 3">
    <name type="scientific">Streptomyces pacificus</name>
    <dbReference type="NCBI Taxonomy" id="2705029"/>
    <lineage>
        <taxon>Bacteria</taxon>
        <taxon>Bacillati</taxon>
        <taxon>Actinomycetota</taxon>
        <taxon>Actinomycetes</taxon>
        <taxon>Kitasatosporales</taxon>
        <taxon>Streptomycetaceae</taxon>
        <taxon>Streptomyces</taxon>
    </lineage>
</organism>
<name>A0A6A0AWP4_9ACTN</name>
<feature type="transmembrane region" description="Helical" evidence="1">
    <location>
        <begin position="12"/>
        <end position="33"/>
    </location>
</feature>
<dbReference type="Proteomes" id="UP000484988">
    <property type="component" value="Unassembled WGS sequence"/>
</dbReference>
<evidence type="ECO:0000313" key="3">
    <source>
        <dbReference type="Proteomes" id="UP000484988"/>
    </source>
</evidence>
<proteinExistence type="predicted"/>
<dbReference type="Pfam" id="PF14023">
    <property type="entry name" value="Bestrophin-like"/>
    <property type="match status" value="1"/>
</dbReference>
<keyword evidence="3" id="KW-1185">Reference proteome</keyword>
<evidence type="ECO:0000256" key="1">
    <source>
        <dbReference type="SAM" id="Phobius"/>
    </source>
</evidence>
<feature type="transmembrane region" description="Helical" evidence="1">
    <location>
        <begin position="222"/>
        <end position="242"/>
    </location>
</feature>
<feature type="transmembrane region" description="Helical" evidence="1">
    <location>
        <begin position="195"/>
        <end position="215"/>
    </location>
</feature>
<sequence length="267" mass="28615">MTHTLVQALPLWALRLLVLVVVVAVALGMLAVVRRVTPGPASRSAEGLRPTNQVVAGLLGVVGIVYALLSGFTIFNQWEVYVSLRNDVRLEVSALDALASGSHVLGPDDQARVVAAVEDYARAVVAEWPALSRGDESQATGNSYDALLNTIESVRGETDQEDAFLDTAMSLLAQVAERHSLYIQLAEQGHLEDPVWFALLVSGAMTLLFCCLFLSDRPRLHLMMIVGVALVVAVSLVLIIQLDNPLSSGLELGPASHEQLISDLGES</sequence>
<dbReference type="RefSeq" id="WP_173265085.1">
    <property type="nucleotide sequence ID" value="NZ_BLLG01000009.1"/>
</dbReference>
<accession>A0A6A0AWP4</accession>
<gene>
    <name evidence="2" type="ORF">SCWH03_35540</name>
</gene>
<keyword evidence="1" id="KW-1133">Transmembrane helix</keyword>
<keyword evidence="1" id="KW-0812">Transmembrane</keyword>
<keyword evidence="1" id="KW-0472">Membrane</keyword>
<dbReference type="InterPro" id="IPR025333">
    <property type="entry name" value="DUF4239"/>
</dbReference>
<feature type="transmembrane region" description="Helical" evidence="1">
    <location>
        <begin position="54"/>
        <end position="75"/>
    </location>
</feature>
<comment type="caution">
    <text evidence="2">The sequence shown here is derived from an EMBL/GenBank/DDBJ whole genome shotgun (WGS) entry which is preliminary data.</text>
</comment>
<evidence type="ECO:0000313" key="2">
    <source>
        <dbReference type="EMBL" id="GFH37316.1"/>
    </source>
</evidence>
<dbReference type="EMBL" id="BLLG01000009">
    <property type="protein sequence ID" value="GFH37316.1"/>
    <property type="molecule type" value="Genomic_DNA"/>
</dbReference>
<dbReference type="AlphaFoldDB" id="A0A6A0AWP4"/>
<reference evidence="2 3" key="1">
    <citation type="submission" date="2020-02" db="EMBL/GenBank/DDBJ databases">
        <title>Whole Genome Shotgun Sequence of Streptomyces sp. strain CWH03.</title>
        <authorList>
            <person name="Dohra H."/>
            <person name="Kodani S."/>
            <person name="Yamamura H."/>
        </authorList>
    </citation>
    <scope>NUCLEOTIDE SEQUENCE [LARGE SCALE GENOMIC DNA]</scope>
    <source>
        <strain evidence="2 3">CWH03</strain>
    </source>
</reference>
<protein>
    <submittedName>
        <fullName evidence="2">DUF4239 domain-containing protein</fullName>
    </submittedName>
</protein>